<dbReference type="Gene3D" id="2.160.20.120">
    <property type="match status" value="1"/>
</dbReference>
<keyword evidence="4" id="KW-1185">Reference proteome</keyword>
<accession>A0A4R6SBG1</accession>
<evidence type="ECO:0000259" key="2">
    <source>
        <dbReference type="Pfam" id="PF13349"/>
    </source>
</evidence>
<feature type="domain" description="DUF4097" evidence="2">
    <location>
        <begin position="157"/>
        <end position="289"/>
    </location>
</feature>
<name>A0A4R6SBG1_LABRH</name>
<organism evidence="3 4">
    <name type="scientific">Labedaea rhizosphaerae</name>
    <dbReference type="NCBI Taxonomy" id="598644"/>
    <lineage>
        <taxon>Bacteria</taxon>
        <taxon>Bacillati</taxon>
        <taxon>Actinomycetota</taxon>
        <taxon>Actinomycetes</taxon>
        <taxon>Pseudonocardiales</taxon>
        <taxon>Pseudonocardiaceae</taxon>
        <taxon>Labedaea</taxon>
    </lineage>
</organism>
<sequence length="315" mass="31739">MTEEQENVTENAAGDDTGDAGEVQGPPVRVENFTVDGPIDLDVSVGAGKVSVQLTNEPGASVEVRHDPGEQSPWAQGLSSLMNWVNDQFTEASVETSPTAAVHQTRIDLTGGRLVVRTPKALPLRGIPLAVTVRAPAGSHVTARSGTAPVTVTGSAGRLDVTSGSGDIAVDRADSSAAVSTGSGSVRLGPMLGGLRARTGSGDMEVSSLAGPTSLHTGSGDVWLGAVAGDVMARTGSGDLTVADAGSGRIELITGTGEIRVGIRQGVTAEVDLTSGTGKATSELEVQRDKPSGEVAVQLRGRTGAGMAIVTAAVE</sequence>
<reference evidence="3 4" key="1">
    <citation type="submission" date="2019-03" db="EMBL/GenBank/DDBJ databases">
        <title>Genomic Encyclopedia of Type Strains, Phase IV (KMG-IV): sequencing the most valuable type-strain genomes for metagenomic binning, comparative biology and taxonomic classification.</title>
        <authorList>
            <person name="Goeker M."/>
        </authorList>
    </citation>
    <scope>NUCLEOTIDE SEQUENCE [LARGE SCALE GENOMIC DNA]</scope>
    <source>
        <strain evidence="3 4">DSM 45361</strain>
    </source>
</reference>
<dbReference type="PANTHER" id="PTHR34094">
    <property type="match status" value="1"/>
</dbReference>
<dbReference type="RefSeq" id="WP_166659225.1">
    <property type="nucleotide sequence ID" value="NZ_SNXZ01000003.1"/>
</dbReference>
<evidence type="ECO:0000313" key="3">
    <source>
        <dbReference type="EMBL" id="TDP97271.1"/>
    </source>
</evidence>
<dbReference type="Proteomes" id="UP000295444">
    <property type="component" value="Unassembled WGS sequence"/>
</dbReference>
<protein>
    <recommendedName>
        <fullName evidence="2">DUF4097 domain-containing protein</fullName>
    </recommendedName>
</protein>
<comment type="caution">
    <text evidence="3">The sequence shown here is derived from an EMBL/GenBank/DDBJ whole genome shotgun (WGS) entry which is preliminary data.</text>
</comment>
<dbReference type="InterPro" id="IPR025164">
    <property type="entry name" value="Toastrack_DUF4097"/>
</dbReference>
<proteinExistence type="predicted"/>
<evidence type="ECO:0000313" key="4">
    <source>
        <dbReference type="Proteomes" id="UP000295444"/>
    </source>
</evidence>
<feature type="region of interest" description="Disordered" evidence="1">
    <location>
        <begin position="1"/>
        <end position="34"/>
    </location>
</feature>
<dbReference type="PANTHER" id="PTHR34094:SF1">
    <property type="entry name" value="PROTEIN FAM185A"/>
    <property type="match status" value="1"/>
</dbReference>
<dbReference type="Pfam" id="PF13349">
    <property type="entry name" value="DUF4097"/>
    <property type="match status" value="1"/>
</dbReference>
<gene>
    <name evidence="3" type="ORF">EV186_103234</name>
</gene>
<evidence type="ECO:0000256" key="1">
    <source>
        <dbReference type="SAM" id="MobiDB-lite"/>
    </source>
</evidence>
<dbReference type="EMBL" id="SNXZ01000003">
    <property type="protein sequence ID" value="TDP97271.1"/>
    <property type="molecule type" value="Genomic_DNA"/>
</dbReference>
<dbReference type="AlphaFoldDB" id="A0A4R6SBG1"/>